<sequence>MITSRILSAITEVPPAGWNFLTNNPFLSHPFLLTLETSHSIGPGTGWEPRYLLLEDEGRLLAAMPLWIKTHSWGEYVFDQEWARAYARHGLSYYPKLVAAVPFTPATGPRVLIHPDADPAEIHPALIQTLHHYRHETGASGWHLLFPDETTVTHWQGSGAHHRLGCQFHWRNRDYTRFDDFLDCMTAKRRKEIRRERRRVAEQGVSLQRLSGADLRPEHADLFIPFYQDTYRRRSGHDGYLTPAFFHQLFRRMPERLLLVLAWQDGEAIGGALSLIGDDTLYGRYWGALRDVECLHFEACLYQGIEFCIERGLQHFDPGAQGEHKIPRGFEPVLTHSLHYLAHPGFHEAVGEFVAEEAEMVRRYAQEARGLLPFREG</sequence>
<dbReference type="AlphaFoldDB" id="A0A4V2G3V5"/>
<reference evidence="1 2" key="1">
    <citation type="submission" date="2019-02" db="EMBL/GenBank/DDBJ databases">
        <title>Genomic Encyclopedia of Type Strains, Phase IV (KMG-IV): sequencing the most valuable type-strain genomes for metagenomic binning, comparative biology and taxonomic classification.</title>
        <authorList>
            <person name="Goeker M."/>
        </authorList>
    </citation>
    <scope>NUCLEOTIDE SEQUENCE [LARGE SCALE GENOMIC DNA]</scope>
    <source>
        <strain evidence="1 2">DSM 105135</strain>
    </source>
</reference>
<protein>
    <submittedName>
        <fullName evidence="1">Uncharacterized protein</fullName>
    </submittedName>
</protein>
<dbReference type="InterPro" id="IPR007434">
    <property type="entry name" value="FemAB-like"/>
</dbReference>
<comment type="caution">
    <text evidence="1">The sequence shown here is derived from an EMBL/GenBank/DDBJ whole genome shotgun (WGS) entry which is preliminary data.</text>
</comment>
<dbReference type="PANTHER" id="PTHR47017:SF1">
    <property type="entry name" value="ACYL-COA"/>
    <property type="match status" value="1"/>
</dbReference>
<dbReference type="Pfam" id="PF04339">
    <property type="entry name" value="FemAB_like"/>
    <property type="match status" value="1"/>
</dbReference>
<dbReference type="SUPFAM" id="SSF55729">
    <property type="entry name" value="Acyl-CoA N-acyltransferases (Nat)"/>
    <property type="match status" value="1"/>
</dbReference>
<dbReference type="Gene3D" id="3.40.630.30">
    <property type="match status" value="1"/>
</dbReference>
<dbReference type="EMBL" id="SHKX01000013">
    <property type="protein sequence ID" value="RZU38426.1"/>
    <property type="molecule type" value="Genomic_DNA"/>
</dbReference>
<dbReference type="InterPro" id="IPR016181">
    <property type="entry name" value="Acyl_CoA_acyltransferase"/>
</dbReference>
<dbReference type="Proteomes" id="UP000292423">
    <property type="component" value="Unassembled WGS sequence"/>
</dbReference>
<evidence type="ECO:0000313" key="1">
    <source>
        <dbReference type="EMBL" id="RZU38426.1"/>
    </source>
</evidence>
<gene>
    <name evidence="1" type="ORF">EV700_2357</name>
</gene>
<name>A0A4V2G3V5_9GAMM</name>
<organism evidence="1 2">
    <name type="scientific">Fluviicoccus keumensis</name>
    <dbReference type="NCBI Taxonomy" id="1435465"/>
    <lineage>
        <taxon>Bacteria</taxon>
        <taxon>Pseudomonadati</taxon>
        <taxon>Pseudomonadota</taxon>
        <taxon>Gammaproteobacteria</taxon>
        <taxon>Moraxellales</taxon>
        <taxon>Moraxellaceae</taxon>
        <taxon>Fluviicoccus</taxon>
    </lineage>
</organism>
<keyword evidence="2" id="KW-1185">Reference proteome</keyword>
<dbReference type="PANTHER" id="PTHR47017">
    <property type="entry name" value="ACYL-COA"/>
    <property type="match status" value="1"/>
</dbReference>
<accession>A0A4V2G3V5</accession>
<dbReference type="RefSeq" id="WP_207224657.1">
    <property type="nucleotide sequence ID" value="NZ_SHKX01000013.1"/>
</dbReference>
<proteinExistence type="predicted"/>
<evidence type="ECO:0000313" key="2">
    <source>
        <dbReference type="Proteomes" id="UP000292423"/>
    </source>
</evidence>